<dbReference type="InterPro" id="IPR000601">
    <property type="entry name" value="PKD_dom"/>
</dbReference>
<feature type="domain" description="PKD" evidence="7">
    <location>
        <begin position="2219"/>
        <end position="2270"/>
    </location>
</feature>
<dbReference type="OrthoDB" id="7794186at2"/>
<keyword evidence="5" id="KW-0472">Membrane</keyword>
<feature type="domain" description="PKD" evidence="7">
    <location>
        <begin position="2135"/>
        <end position="2164"/>
    </location>
</feature>
<sequence length="2798" mass="300182">MQRLLAVVIVLFLVWSADSKAQQITFGTIDPGAYGPGSNISIPISVTGFKAGNKFELWMYDSSGGSLSGGSPLGTFDGHYTTFINGVLPATVQPGTNFTVRIVASNPYVLKEIHATIAITDKNGPEIRVIPAEEKNLLKADLIYGFCDVIKDGNLLALENQSTGGAKVNVSIQDNYNASVPAESFDFPAWNLYEVPLKKSYYTASVKAELNGVISTRRYIILNTTFNLSLQSGGNPTICLKQKIDPNDHSNDENEKVTYSVNTSAGNGIVSNYPGLVYSFDWGDGMIDSFTQDELLAQSGIAVHQYKSTSCGQPPILLSTPIYNAFQANIFLSSDFCTGSSVPITTYAKVFMMPAAEFEVPVEGGCKGKMVSFMNTTIPGESPTATGDACDKMTNYKWYVKKNTDTNWSLKSKAQDLIYQFDEHGTYNIKLVASNNTCEPTEMIHDICISDLPVPDFEFTQSAPCNSATLTTVNKTSIANLCNKKYLWQVLDSVSGVVVTDGIVFLDQDTSKAPVIQVNKPGNYILRLTVSNSCDDVVLDKPFVVAGGLAVTQPSEAKICLGVPVDVDFSAETRLKPAYEGFGKNKTYQWSVSGGDYEFIDGSDTKAFPKIKFKEPGKKYTVSVAYNNECGTAVSSSQNVTFYDEIVVDAGADTVLCKNVPFTSNDTYFKLRGNKPKNYETGKWTVLPGSPVYSFENGISNTHNAKLINLKAGTYTLRWTVTNPGGCEEYDEMILKVYQVPAAGAISCAEALQPGKPASVCAGSNITLTAANSATGTLIDWQYAPDKGSLPGDADYISLGSAASSIVFNNIQQTTYFRSVVASKGKGDGCSNVAYSNLLKLPVDPLSVGGTVNSTDPTTYCEGSVFTGKIKVTDYVGTITGWEKSEDGGNIWASIAGTASAIYTYNTLLVSTLFRAVVKSGECSVAKSDPFIITVDPKPTPANAGSDAKICIDAAALWQLDGNQPLIGTGSWTQPWGQTALINNPGHYNSVISNLEKGKRYEFFWTISNGTCPGVPDQMILDVLTDISNSVKADRTISCPGEAVVLSTDALSGGDNGFIAPSYSYSWESSPDNVSWATIGGAGQETLTVYPTATTWYRRIVRSHNSCEAVSSSLKILVNATTPVANAGADLILCNSSSYKLDGNNPGAGFSGEWKELSPGGSLTFSSVSDPVATVSNFQPGNSYQLEWRIKGVAPCPDETSVVQVIVRKPVTTAVVSSPLQVCLNSAATNNFIQLTGNEPLASNGETGHWTKLSGPTAFIANPSLYNTSITGLQPGTYQFEWKIKNDATSGDAACKESAAILTVNVIAFPVKGTINGGNIAICKGTGPGTLVLSSYSMTDEIQWQSSADNVNFTDINGAVNDTYNPGALIQTMWYRVKATQASGCAGFIYSDPVKVQVDEPAEGGTTSASVSRVCIGGNAVTVSLSGEKGTVVRWEQSADNFSTWANVPVTSSNCTFHNLSTDMWFRAVVRNGACSEVYSTITHIQALPNVTAAVAGQDQYLCNETTVTLSGNSPSAGTGKWKQESGPAAVISDPLSSTTTVSALVPGTYVFRWEISNGICDASTDDVTIYNYAPLVNNITGSTTICSGQTVKAEGDAPSGGDGTYVYRWQISSDNSSWSDLPGETGKDLIRIFTVSAWVRRIVESGPCSAVSNTVFTTVQPAVTNNTIGADQVLCAGQPSSVLTGSVPLGGDGTYFYQWQRSTDGTVWNDMAGANSASLDPGTLPQTTWFRRIVTTALCSGDQKNVSNEISIVINPLPEAEVNVARLKSCVPFDLGQVISLVPHDDRNGNYEWFADGVSIGTGKTFPGYVLSHDGASVTIQLVTASKFGCGADTTKFTFETVKDVTASFTKDQVKGCGPLSVNFVNTSTPLSGGTYTWNFGNGQTSTSVHPGTMVFDPDPAGKDTTYVITLKASTGCKETVFTDSVVVRPKPLAVLSPDKTWGCSPLEISFRNQSKGGASTYTFDFGDGQTYVTNDTLSVRHTFSSAKTDTITVRLKAENECGTDTASYNIVIYPNTIVPRLIVDGDRRFGCAPLTVRFDNHTEGANRFFWDFKDGSTANTTSAPESNIHTFTVPGTYDVSLFATNGCSSATDTKTITVYALPDAGFTFNSSTYCLKDSVQFLSKLSGSASCMWNFDDGGTSTDANPRHAFARAGKYNVQLTVLQSHPDGSVCSNSTTQQVEIQPLPVALFTSNATSVNCAPFKLVVSTTPANAPYVEWEFGDPGSTDNRMTGHTAEHTFTMPGTYIVKEIAHNALGCSDTVVKSIKIQPRPAAAFSATDTMICGTSATIHFKNETAYAGTDPVAYKWLIDGRTVSVQKDMSYPFSVPSNAMLPYRYEVTLVTASTLGCPDTVKHLIQFNPIPKANFVLKSAIACAPYKIDIENKSAYADFAFWYLDGVLVSTDKDPDIILPDAGKTYTIKLKVAGKYGCVMDSLERSISTYMKPKAWFTLADSISCNGKLDIAVTNTSTGATSYTWDFGDGSPLSAQTVPQHLYGAPGVYKLRLIASNNTCSDTLTRFVFIALPPQPIFVPSVNRGCTQLNVTFQNTSLHANRYEWDFGDGTYSTESNPSHTFGYIGSPFTVRLTVTGEYGCKESAVQIVYVSAPPSARFDVLPDPVIKVPDYTFSFKNKSEGAGLKYKWYFGDGTTSEEESPVHTYTYHGPYTVKLTVTNAEGCTDFATKDLRIDGVPGFLYVPNGFEPGSSKFELKTFKPKGSGIAKYSLKVFNTWGTLIWQTDKLDETGAPAEGWDGTAGGSPAPQGVYIWEITATFLDGSEWKGMKYERGSRKTVGPVHLIR</sequence>
<dbReference type="Pfam" id="PF00801">
    <property type="entry name" value="PKD"/>
    <property type="match status" value="1"/>
</dbReference>
<protein>
    <recommendedName>
        <fullName evidence="7">PKD domain-containing protein</fullName>
    </recommendedName>
</protein>
<dbReference type="InterPro" id="IPR013783">
    <property type="entry name" value="Ig-like_fold"/>
</dbReference>
<evidence type="ECO:0000256" key="3">
    <source>
        <dbReference type="ARBA" id="ARBA00022737"/>
    </source>
</evidence>
<keyword evidence="4" id="KW-1133">Transmembrane helix</keyword>
<feature type="domain" description="PKD" evidence="7">
    <location>
        <begin position="2050"/>
        <end position="2100"/>
    </location>
</feature>
<dbReference type="GO" id="GO:0005886">
    <property type="term" value="C:plasma membrane"/>
    <property type="evidence" value="ECO:0007669"/>
    <property type="project" value="TreeGrafter"/>
</dbReference>
<feature type="domain" description="PKD" evidence="7">
    <location>
        <begin position="2626"/>
        <end position="2687"/>
    </location>
</feature>
<dbReference type="InterPro" id="IPR035986">
    <property type="entry name" value="PKD_dom_sf"/>
</dbReference>
<feature type="domain" description="PKD" evidence="7">
    <location>
        <begin position="2556"/>
        <end position="2611"/>
    </location>
</feature>
<comment type="caution">
    <text evidence="8">The sequence shown here is derived from an EMBL/GenBank/DDBJ whole genome shotgun (WGS) entry which is preliminary data.</text>
</comment>
<dbReference type="RefSeq" id="WP_109416948.1">
    <property type="nucleotide sequence ID" value="NZ_QEAS01000014.1"/>
</dbReference>
<dbReference type="PANTHER" id="PTHR46730">
    <property type="entry name" value="POLYCYSTIN-1"/>
    <property type="match status" value="1"/>
</dbReference>
<dbReference type="InterPro" id="IPR022409">
    <property type="entry name" value="PKD/Chitinase_dom"/>
</dbReference>
<evidence type="ECO:0000313" key="8">
    <source>
        <dbReference type="EMBL" id="PWG79406.1"/>
    </source>
</evidence>
<proteinExistence type="predicted"/>
<evidence type="ECO:0000313" key="9">
    <source>
        <dbReference type="Proteomes" id="UP000245647"/>
    </source>
</evidence>
<dbReference type="SMART" id="SM00089">
    <property type="entry name" value="PKD"/>
    <property type="match status" value="10"/>
</dbReference>
<evidence type="ECO:0000256" key="4">
    <source>
        <dbReference type="ARBA" id="ARBA00022989"/>
    </source>
</evidence>
<dbReference type="Proteomes" id="UP000245647">
    <property type="component" value="Unassembled WGS sequence"/>
</dbReference>
<dbReference type="Gene3D" id="2.60.40.10">
    <property type="entry name" value="Immunoglobulins"/>
    <property type="match status" value="12"/>
</dbReference>
<evidence type="ECO:0000256" key="5">
    <source>
        <dbReference type="ARBA" id="ARBA00023136"/>
    </source>
</evidence>
<feature type="domain" description="PKD" evidence="7">
    <location>
        <begin position="1933"/>
        <end position="1997"/>
    </location>
</feature>
<dbReference type="CDD" id="cd00146">
    <property type="entry name" value="PKD"/>
    <property type="match status" value="7"/>
</dbReference>
<keyword evidence="3" id="KW-0677">Repeat</keyword>
<dbReference type="PROSITE" id="PS50093">
    <property type="entry name" value="PKD"/>
    <property type="match status" value="7"/>
</dbReference>
<dbReference type="Pfam" id="PF22352">
    <property type="entry name" value="K319L-like_PKD"/>
    <property type="match status" value="1"/>
</dbReference>
<dbReference type="EMBL" id="QEAS01000014">
    <property type="protein sequence ID" value="PWG79406.1"/>
    <property type="molecule type" value="Genomic_DNA"/>
</dbReference>
<keyword evidence="2" id="KW-0812">Transmembrane</keyword>
<dbReference type="GO" id="GO:0005261">
    <property type="term" value="F:monoatomic cation channel activity"/>
    <property type="evidence" value="ECO:0007669"/>
    <property type="project" value="TreeGrafter"/>
</dbReference>
<evidence type="ECO:0000256" key="1">
    <source>
        <dbReference type="ARBA" id="ARBA00004141"/>
    </source>
</evidence>
<keyword evidence="9" id="KW-1185">Reference proteome</keyword>
<evidence type="ECO:0000256" key="2">
    <source>
        <dbReference type="ARBA" id="ARBA00022692"/>
    </source>
</evidence>
<dbReference type="SUPFAM" id="SSF49299">
    <property type="entry name" value="PKD domain"/>
    <property type="match status" value="8"/>
</dbReference>
<dbReference type="Pfam" id="PF18911">
    <property type="entry name" value="PKD_4"/>
    <property type="match status" value="5"/>
</dbReference>
<dbReference type="GO" id="GO:0006816">
    <property type="term" value="P:calcium ion transport"/>
    <property type="evidence" value="ECO:0007669"/>
    <property type="project" value="TreeGrafter"/>
</dbReference>
<dbReference type="PANTHER" id="PTHR46730:SF4">
    <property type="entry name" value="POLYCYSTIC KIDNEY DISEASE PROTEIN 1-LIKE 1"/>
    <property type="match status" value="1"/>
</dbReference>
<name>A0A2U2PDD8_9SPHI</name>
<feature type="chain" id="PRO_5015743223" description="PKD domain-containing protein" evidence="6">
    <location>
        <begin position="22"/>
        <end position="2798"/>
    </location>
</feature>
<feature type="signal peptide" evidence="6">
    <location>
        <begin position="1"/>
        <end position="21"/>
    </location>
</feature>
<evidence type="ECO:0000259" key="7">
    <source>
        <dbReference type="PROSITE" id="PS50093"/>
    </source>
</evidence>
<organism evidence="8 9">
    <name type="scientific">Pararcticibacter amylolyticus</name>
    <dbReference type="NCBI Taxonomy" id="2173175"/>
    <lineage>
        <taxon>Bacteria</taxon>
        <taxon>Pseudomonadati</taxon>
        <taxon>Bacteroidota</taxon>
        <taxon>Sphingobacteriia</taxon>
        <taxon>Sphingobacteriales</taxon>
        <taxon>Sphingobacteriaceae</taxon>
        <taxon>Pararcticibacter</taxon>
    </lineage>
</organism>
<accession>A0A2U2PDD8</accession>
<reference evidence="8 9" key="1">
    <citation type="submission" date="2018-04" db="EMBL/GenBank/DDBJ databases">
        <title>Pedobacter chongqingensis sp. nov., isolated from a rottenly hemp rope.</title>
        <authorList>
            <person name="Cai Y."/>
        </authorList>
    </citation>
    <scope>NUCLEOTIDE SEQUENCE [LARGE SCALE GENOMIC DNA]</scope>
    <source>
        <strain evidence="8 9">FJ4-8</strain>
    </source>
</reference>
<comment type="subcellular location">
    <subcellularLocation>
        <location evidence="1">Membrane</location>
        <topology evidence="1">Multi-pass membrane protein</topology>
    </subcellularLocation>
</comment>
<keyword evidence="6" id="KW-0732">Signal</keyword>
<evidence type="ECO:0000256" key="6">
    <source>
        <dbReference type="SAM" id="SignalP"/>
    </source>
</evidence>
<gene>
    <name evidence="8" type="ORF">DDR33_16685</name>
</gene>
<feature type="domain" description="PKD" evidence="7">
    <location>
        <begin position="2445"/>
        <end position="2523"/>
    </location>
</feature>